<dbReference type="GO" id="GO:0016020">
    <property type="term" value="C:membrane"/>
    <property type="evidence" value="ECO:0007669"/>
    <property type="project" value="InterPro"/>
</dbReference>
<keyword evidence="2" id="KW-0812">Transmembrane</keyword>
<protein>
    <recommendedName>
        <fullName evidence="5">Biotin--acetyl-CoA-carboxylase ligase</fullName>
    </recommendedName>
</protein>
<feature type="compositionally biased region" description="Basic and acidic residues" evidence="1">
    <location>
        <begin position="169"/>
        <end position="183"/>
    </location>
</feature>
<dbReference type="NCBIfam" id="NF008528">
    <property type="entry name" value="PRK11463.1-2"/>
    <property type="match status" value="1"/>
</dbReference>
<reference evidence="4" key="1">
    <citation type="submission" date="2017-05" db="EMBL/GenBank/DDBJ databases">
        <authorList>
            <person name="Barney B.M."/>
        </authorList>
    </citation>
    <scope>NUCLEOTIDE SEQUENCE [LARGE SCALE GENOMIC DNA]</scope>
    <source>
        <strain evidence="4">PSBB022</strain>
    </source>
</reference>
<dbReference type="InterPro" id="IPR007313">
    <property type="entry name" value="FxsA"/>
</dbReference>
<feature type="transmembrane region" description="Helical" evidence="2">
    <location>
        <begin position="25"/>
        <end position="45"/>
    </location>
</feature>
<evidence type="ECO:0000256" key="2">
    <source>
        <dbReference type="SAM" id="Phobius"/>
    </source>
</evidence>
<feature type="transmembrane region" description="Helical" evidence="2">
    <location>
        <begin position="92"/>
        <end position="108"/>
    </location>
</feature>
<keyword evidence="2" id="KW-1133">Transmembrane helix</keyword>
<gene>
    <name evidence="3" type="ORF">CBP51_04010</name>
</gene>
<dbReference type="PANTHER" id="PTHR35335:SF1">
    <property type="entry name" value="UPF0716 PROTEIN FXSA"/>
    <property type="match status" value="1"/>
</dbReference>
<accession>A0A266Q8N4</accession>
<evidence type="ECO:0000313" key="4">
    <source>
        <dbReference type="Proteomes" id="UP000216101"/>
    </source>
</evidence>
<evidence type="ECO:0000256" key="1">
    <source>
        <dbReference type="SAM" id="MobiDB-lite"/>
    </source>
</evidence>
<keyword evidence="4" id="KW-1185">Reference proteome</keyword>
<name>A0A266Q8N4_9GAMM</name>
<dbReference type="RefSeq" id="WP_094983930.1">
    <property type="nucleotide sequence ID" value="NZ_NHNI01000001.1"/>
</dbReference>
<feature type="region of interest" description="Disordered" evidence="1">
    <location>
        <begin position="140"/>
        <end position="183"/>
    </location>
</feature>
<dbReference type="Pfam" id="PF04186">
    <property type="entry name" value="FxsA"/>
    <property type="match status" value="1"/>
</dbReference>
<dbReference type="EMBL" id="NHNI01000001">
    <property type="protein sequence ID" value="OZY86205.1"/>
    <property type="molecule type" value="Genomic_DNA"/>
</dbReference>
<keyword evidence="2" id="KW-0472">Membrane</keyword>
<sequence>MRLPLLILLLPIVELWLMIEIGSHLGAWAVIGWLVLMIVVGVNLLRYLGASSMLRTAQNMRMGGELPAQALADNLFKAVGAVLLIIPGFLTDVMALLCFIPLVRRLLLKRWLAKMAVRASATGFYTAGFNPEQFRRDPFAGQGNVYEHQGPVKTESDSSTTGLLIDQPADARPEDKPRDNPPR</sequence>
<dbReference type="AlphaFoldDB" id="A0A266Q8N4"/>
<dbReference type="Proteomes" id="UP000216101">
    <property type="component" value="Unassembled WGS sequence"/>
</dbReference>
<organism evidence="3 4">
    <name type="scientific">Cellvibrio mixtus</name>
    <dbReference type="NCBI Taxonomy" id="39650"/>
    <lineage>
        <taxon>Bacteria</taxon>
        <taxon>Pseudomonadati</taxon>
        <taxon>Pseudomonadota</taxon>
        <taxon>Gammaproteobacteria</taxon>
        <taxon>Cellvibrionales</taxon>
        <taxon>Cellvibrionaceae</taxon>
        <taxon>Cellvibrio</taxon>
    </lineage>
</organism>
<proteinExistence type="predicted"/>
<dbReference type="PANTHER" id="PTHR35335">
    <property type="entry name" value="UPF0716 PROTEIN FXSA"/>
    <property type="match status" value="1"/>
</dbReference>
<comment type="caution">
    <text evidence="3">The sequence shown here is derived from an EMBL/GenBank/DDBJ whole genome shotgun (WGS) entry which is preliminary data.</text>
</comment>
<evidence type="ECO:0008006" key="5">
    <source>
        <dbReference type="Google" id="ProtNLM"/>
    </source>
</evidence>
<evidence type="ECO:0000313" key="3">
    <source>
        <dbReference type="EMBL" id="OZY86205.1"/>
    </source>
</evidence>